<evidence type="ECO:0000256" key="1">
    <source>
        <dbReference type="ARBA" id="ARBA00022460"/>
    </source>
</evidence>
<dbReference type="PANTHER" id="PTHR12236:SF86">
    <property type="entry name" value="CCP84AC-RELATED"/>
    <property type="match status" value="1"/>
</dbReference>
<dbReference type="Pfam" id="PF00379">
    <property type="entry name" value="Chitin_bind_4"/>
    <property type="match status" value="1"/>
</dbReference>
<keyword evidence="4" id="KW-0472">Membrane</keyword>
<dbReference type="PANTHER" id="PTHR12236">
    <property type="entry name" value="STRUCTURAL CONTITUENT OF CUTICLE"/>
    <property type="match status" value="1"/>
</dbReference>
<name>A0AAJ7BSC9_CEPCN</name>
<organism evidence="5 6">
    <name type="scientific">Cephus cinctus</name>
    <name type="common">Wheat stem sawfly</name>
    <dbReference type="NCBI Taxonomy" id="211228"/>
    <lineage>
        <taxon>Eukaryota</taxon>
        <taxon>Metazoa</taxon>
        <taxon>Ecdysozoa</taxon>
        <taxon>Arthropoda</taxon>
        <taxon>Hexapoda</taxon>
        <taxon>Insecta</taxon>
        <taxon>Pterygota</taxon>
        <taxon>Neoptera</taxon>
        <taxon>Endopterygota</taxon>
        <taxon>Hymenoptera</taxon>
        <taxon>Cephoidea</taxon>
        <taxon>Cephidae</taxon>
        <taxon>Cephus</taxon>
    </lineage>
</organism>
<gene>
    <name evidence="6" type="primary">LOC107266827</name>
</gene>
<evidence type="ECO:0000256" key="3">
    <source>
        <dbReference type="SAM" id="MobiDB-lite"/>
    </source>
</evidence>
<dbReference type="Proteomes" id="UP000694920">
    <property type="component" value="Unplaced"/>
</dbReference>
<feature type="transmembrane region" description="Helical" evidence="4">
    <location>
        <begin position="21"/>
        <end position="41"/>
    </location>
</feature>
<protein>
    <submittedName>
        <fullName evidence="6">Uncharacterized protein LOC107266827 isoform X1</fullName>
    </submittedName>
</protein>
<dbReference type="KEGG" id="ccin:107266827"/>
<keyword evidence="1 2" id="KW-0193">Cuticle</keyword>
<dbReference type="RefSeq" id="XP_015593214.2">
    <property type="nucleotide sequence ID" value="XM_015737728.2"/>
</dbReference>
<sequence>MDTNHKVIVREACMSLIDSDSLLIIKLASLTVALNLVLWNIQWTRAGVISLGGESLEHNPHVSPASSFMHFHGPVEGPEYEVKVPHVVHRNEYDHLHGQDHENHGYTFDYVAHPKYEFSYGVEDYHTGDFHAQKESRDGSNVSGEYSVMEPGGTIRIVSYHADKDGFHATVRTSGHNDHSGATYGDQGHFQQAKGHAEPQGQAEHHELGLQDEHVLQDYPAAYPADGGY</sequence>
<dbReference type="GO" id="GO:0042302">
    <property type="term" value="F:structural constituent of cuticle"/>
    <property type="evidence" value="ECO:0007669"/>
    <property type="project" value="UniProtKB-UniRule"/>
</dbReference>
<reference evidence="6" key="1">
    <citation type="submission" date="2025-08" db="UniProtKB">
        <authorList>
            <consortium name="RefSeq"/>
        </authorList>
    </citation>
    <scope>IDENTIFICATION</scope>
</reference>
<dbReference type="InterPro" id="IPR051217">
    <property type="entry name" value="Insect_Cuticle_Struc_Prot"/>
</dbReference>
<dbReference type="GO" id="GO:0005615">
    <property type="term" value="C:extracellular space"/>
    <property type="evidence" value="ECO:0007669"/>
    <property type="project" value="TreeGrafter"/>
</dbReference>
<dbReference type="GO" id="GO:0031012">
    <property type="term" value="C:extracellular matrix"/>
    <property type="evidence" value="ECO:0007669"/>
    <property type="project" value="TreeGrafter"/>
</dbReference>
<dbReference type="PRINTS" id="PR00947">
    <property type="entry name" value="CUTICLE"/>
</dbReference>
<evidence type="ECO:0000256" key="2">
    <source>
        <dbReference type="PROSITE-ProRule" id="PRU00497"/>
    </source>
</evidence>
<accession>A0AAJ7BSC9</accession>
<evidence type="ECO:0000256" key="4">
    <source>
        <dbReference type="SAM" id="Phobius"/>
    </source>
</evidence>
<keyword evidence="5" id="KW-1185">Reference proteome</keyword>
<dbReference type="AlphaFoldDB" id="A0AAJ7BSC9"/>
<keyword evidence="4" id="KW-0812">Transmembrane</keyword>
<evidence type="ECO:0000313" key="6">
    <source>
        <dbReference type="RefSeq" id="XP_015593214.2"/>
    </source>
</evidence>
<evidence type="ECO:0000313" key="5">
    <source>
        <dbReference type="Proteomes" id="UP000694920"/>
    </source>
</evidence>
<dbReference type="InterPro" id="IPR000618">
    <property type="entry name" value="Insect_cuticle"/>
</dbReference>
<dbReference type="GeneID" id="107266827"/>
<feature type="region of interest" description="Disordered" evidence="3">
    <location>
        <begin position="173"/>
        <end position="205"/>
    </location>
</feature>
<keyword evidence="4" id="KW-1133">Transmembrane helix</keyword>
<proteinExistence type="predicted"/>
<dbReference type="PROSITE" id="PS51155">
    <property type="entry name" value="CHIT_BIND_RR_2"/>
    <property type="match status" value="1"/>
</dbReference>